<sequence>MIEASSRWRVSLGSNASIYNNMWIPCPGSFKVISPRVRDDIVKVSQLQAASGDWNVPLIYNMFVLADSIAIFSIPPSYTQLEDTLSCHHLLPVMESLASQKIQVDTTYHVCLRDHETIVYALWGCKKLKGVRSVHGFSLLCWNDGSFKAISPRVRDDIVKVSQLQAASGDWNAPLIYECMSMQVSEVPCSLNLGVMKAWWNSLYCMKIPLKIRIFIWRACHHLLPVMESLAGRKIQVYTTCPMCLRDPKTIVHALWGCKKFKGVRSVFGFSSLCWNDDATLDVDRNLIGVGVVVAEAVAMRCGINFVADTRIMPAAMEIDALSVVNLIKSREH</sequence>
<dbReference type="Proteomes" id="UP000323000">
    <property type="component" value="Chromosome 12"/>
</dbReference>
<dbReference type="OrthoDB" id="1747281at2759"/>
<protein>
    <recommendedName>
        <fullName evidence="1">Reverse transcriptase zinc-binding domain-containing protein</fullName>
    </recommendedName>
</protein>
<proteinExistence type="predicted"/>
<evidence type="ECO:0000313" key="2">
    <source>
        <dbReference type="EMBL" id="TXG48573.1"/>
    </source>
</evidence>
<dbReference type="AlphaFoldDB" id="A0A5C7GV56"/>
<dbReference type="EMBL" id="VAHF01000012">
    <property type="protein sequence ID" value="TXG48573.1"/>
    <property type="molecule type" value="Genomic_DNA"/>
</dbReference>
<organism evidence="2 3">
    <name type="scientific">Acer yangbiense</name>
    <dbReference type="NCBI Taxonomy" id="1000413"/>
    <lineage>
        <taxon>Eukaryota</taxon>
        <taxon>Viridiplantae</taxon>
        <taxon>Streptophyta</taxon>
        <taxon>Embryophyta</taxon>
        <taxon>Tracheophyta</taxon>
        <taxon>Spermatophyta</taxon>
        <taxon>Magnoliopsida</taxon>
        <taxon>eudicotyledons</taxon>
        <taxon>Gunneridae</taxon>
        <taxon>Pentapetalae</taxon>
        <taxon>rosids</taxon>
        <taxon>malvids</taxon>
        <taxon>Sapindales</taxon>
        <taxon>Sapindaceae</taxon>
        <taxon>Hippocastanoideae</taxon>
        <taxon>Acereae</taxon>
        <taxon>Acer</taxon>
    </lineage>
</organism>
<comment type="caution">
    <text evidence="2">The sequence shown here is derived from an EMBL/GenBank/DDBJ whole genome shotgun (WGS) entry which is preliminary data.</text>
</comment>
<evidence type="ECO:0000313" key="3">
    <source>
        <dbReference type="Proteomes" id="UP000323000"/>
    </source>
</evidence>
<gene>
    <name evidence="2" type="ORF">EZV62_024448</name>
</gene>
<dbReference type="InterPro" id="IPR026960">
    <property type="entry name" value="RVT-Znf"/>
</dbReference>
<reference evidence="3" key="1">
    <citation type="journal article" date="2019" name="Gigascience">
        <title>De novo genome assembly of the endangered Acer yangbiense, a plant species with extremely small populations endemic to Yunnan Province, China.</title>
        <authorList>
            <person name="Yang J."/>
            <person name="Wariss H.M."/>
            <person name="Tao L."/>
            <person name="Zhang R."/>
            <person name="Yun Q."/>
            <person name="Hollingsworth P."/>
            <person name="Dao Z."/>
            <person name="Luo G."/>
            <person name="Guo H."/>
            <person name="Ma Y."/>
            <person name="Sun W."/>
        </authorList>
    </citation>
    <scope>NUCLEOTIDE SEQUENCE [LARGE SCALE GENOMIC DNA]</scope>
    <source>
        <strain evidence="3">cv. Malutang</strain>
    </source>
</reference>
<dbReference type="Pfam" id="PF13966">
    <property type="entry name" value="zf-RVT"/>
    <property type="match status" value="1"/>
</dbReference>
<keyword evidence="3" id="KW-1185">Reference proteome</keyword>
<accession>A0A5C7GV56</accession>
<evidence type="ECO:0000259" key="1">
    <source>
        <dbReference type="Pfam" id="PF13966"/>
    </source>
</evidence>
<name>A0A5C7GV56_9ROSI</name>
<feature type="domain" description="Reverse transcriptase zinc-binding" evidence="1">
    <location>
        <begin position="197"/>
        <end position="261"/>
    </location>
</feature>